<dbReference type="Pfam" id="PF00908">
    <property type="entry name" value="dTDP_sugar_isom"/>
    <property type="match status" value="1"/>
</dbReference>
<dbReference type="PANTHER" id="PTHR21047:SF2">
    <property type="entry name" value="THYMIDINE DIPHOSPHO-4-KETO-RHAMNOSE 3,5-EPIMERASE"/>
    <property type="match status" value="1"/>
</dbReference>
<feature type="active site" description="Proton acceptor" evidence="5">
    <location>
        <position position="61"/>
    </location>
</feature>
<comment type="caution">
    <text evidence="8">The sequence shown here is derived from an EMBL/GenBank/DDBJ whole genome shotgun (WGS) entry which is preliminary data.</text>
</comment>
<dbReference type="EMBL" id="DQAY01000063">
    <property type="protein sequence ID" value="HCO23614.1"/>
    <property type="molecule type" value="Genomic_DNA"/>
</dbReference>
<dbReference type="GO" id="GO:0019305">
    <property type="term" value="P:dTDP-rhamnose biosynthetic process"/>
    <property type="evidence" value="ECO:0007669"/>
    <property type="project" value="UniProtKB-UniRule"/>
</dbReference>
<reference evidence="8 9" key="1">
    <citation type="journal article" date="2018" name="Nat. Biotechnol.">
        <title>A standardized bacterial taxonomy based on genome phylogeny substantially revises the tree of life.</title>
        <authorList>
            <person name="Parks D.H."/>
            <person name="Chuvochina M."/>
            <person name="Waite D.W."/>
            <person name="Rinke C."/>
            <person name="Skarshewski A."/>
            <person name="Chaumeil P.A."/>
            <person name="Hugenholtz P."/>
        </authorList>
    </citation>
    <scope>NUCLEOTIDE SEQUENCE [LARGE SCALE GENOMIC DNA]</scope>
    <source>
        <strain evidence="8">UBA9375</strain>
    </source>
</reference>
<dbReference type="AlphaFoldDB" id="A0A3D3R418"/>
<comment type="function">
    <text evidence="2 7">Catalyzes the epimerization of the C3' and C5'positions of dTDP-6-deoxy-D-xylo-4-hexulose, forming dTDP-6-deoxy-L-lyxo-4-hexulose.</text>
</comment>
<sequence length="182" mass="20892">MDIQQTEFPGLVIINPRVFSDDRGFFKETFQQERYEQAGIPGPFVQDNHSRSSAGILRGLHFQIHRPQAKLVFAVEGEILDVCVDLRKNSPTFGKSISVLLSAENHKQLFVPAGFAHGFYVLSPRADFMYKCTDYYFPEHERTLLWNDPALEIEWPLSDEPILSEKDRKGLPLSECEIFESL</sequence>
<evidence type="ECO:0000256" key="2">
    <source>
        <dbReference type="ARBA" id="ARBA00001997"/>
    </source>
</evidence>
<comment type="pathway">
    <text evidence="7">Carbohydrate biosynthesis; dTDP-L-rhamnose biosynthesis.</text>
</comment>
<accession>A0A3D3R418</accession>
<comment type="catalytic activity">
    <reaction evidence="1 7">
        <text>dTDP-4-dehydro-6-deoxy-alpha-D-glucose = dTDP-4-dehydro-beta-L-rhamnose</text>
        <dbReference type="Rhea" id="RHEA:16969"/>
        <dbReference type="ChEBI" id="CHEBI:57649"/>
        <dbReference type="ChEBI" id="CHEBI:62830"/>
        <dbReference type="EC" id="5.1.3.13"/>
    </reaction>
</comment>
<dbReference type="CDD" id="cd00438">
    <property type="entry name" value="cupin_RmlC"/>
    <property type="match status" value="1"/>
</dbReference>
<dbReference type="GO" id="GO:0008830">
    <property type="term" value="F:dTDP-4-dehydrorhamnose 3,5-epimerase activity"/>
    <property type="evidence" value="ECO:0007669"/>
    <property type="project" value="UniProtKB-UniRule"/>
</dbReference>
<dbReference type="PANTHER" id="PTHR21047">
    <property type="entry name" value="DTDP-6-DEOXY-D-GLUCOSE-3,5 EPIMERASE"/>
    <property type="match status" value="1"/>
</dbReference>
<dbReference type="InterPro" id="IPR000888">
    <property type="entry name" value="RmlC-like"/>
</dbReference>
<dbReference type="SUPFAM" id="SSF51182">
    <property type="entry name" value="RmlC-like cupins"/>
    <property type="match status" value="1"/>
</dbReference>
<dbReference type="InterPro" id="IPR014710">
    <property type="entry name" value="RmlC-like_jellyroll"/>
</dbReference>
<organism evidence="8 9">
    <name type="scientific">Gimesia maris</name>
    <dbReference type="NCBI Taxonomy" id="122"/>
    <lineage>
        <taxon>Bacteria</taxon>
        <taxon>Pseudomonadati</taxon>
        <taxon>Planctomycetota</taxon>
        <taxon>Planctomycetia</taxon>
        <taxon>Planctomycetales</taxon>
        <taxon>Planctomycetaceae</taxon>
        <taxon>Gimesia</taxon>
    </lineage>
</organism>
<evidence type="ECO:0000256" key="4">
    <source>
        <dbReference type="ARBA" id="ARBA00019595"/>
    </source>
</evidence>
<feature type="site" description="Participates in a stacking interaction with the thymidine ring of dTDP-4-oxo-6-deoxyglucose" evidence="6">
    <location>
        <position position="136"/>
    </location>
</feature>
<feature type="active site" description="Proton donor" evidence="5">
    <location>
        <position position="130"/>
    </location>
</feature>
<evidence type="ECO:0000256" key="1">
    <source>
        <dbReference type="ARBA" id="ARBA00001298"/>
    </source>
</evidence>
<dbReference type="NCBIfam" id="TIGR01221">
    <property type="entry name" value="rmlC"/>
    <property type="match status" value="1"/>
</dbReference>
<evidence type="ECO:0000313" key="9">
    <source>
        <dbReference type="Proteomes" id="UP000263642"/>
    </source>
</evidence>
<comment type="similarity">
    <text evidence="7">Belongs to the dTDP-4-dehydrorhamnose 3,5-epimerase family.</text>
</comment>
<gene>
    <name evidence="8" type="primary">rfbC</name>
    <name evidence="8" type="ORF">DIT97_11355</name>
</gene>
<dbReference type="GO" id="GO:0000271">
    <property type="term" value="P:polysaccharide biosynthetic process"/>
    <property type="evidence" value="ECO:0007669"/>
    <property type="project" value="TreeGrafter"/>
</dbReference>
<name>A0A3D3R418_9PLAN</name>
<dbReference type="InterPro" id="IPR011051">
    <property type="entry name" value="RmlC_Cupin_sf"/>
</dbReference>
<dbReference type="Gene3D" id="2.60.120.10">
    <property type="entry name" value="Jelly Rolls"/>
    <property type="match status" value="1"/>
</dbReference>
<dbReference type="EC" id="5.1.3.13" evidence="3 7"/>
<comment type="subunit">
    <text evidence="7">Homodimer.</text>
</comment>
<dbReference type="UniPathway" id="UPA00124"/>
<evidence type="ECO:0000313" key="8">
    <source>
        <dbReference type="EMBL" id="HCO23614.1"/>
    </source>
</evidence>
<evidence type="ECO:0000256" key="5">
    <source>
        <dbReference type="PIRSR" id="PIRSR600888-1"/>
    </source>
</evidence>
<evidence type="ECO:0000256" key="7">
    <source>
        <dbReference type="RuleBase" id="RU364069"/>
    </source>
</evidence>
<evidence type="ECO:0000256" key="6">
    <source>
        <dbReference type="PIRSR" id="PIRSR600888-3"/>
    </source>
</evidence>
<dbReference type="Proteomes" id="UP000263642">
    <property type="component" value="Unassembled WGS sequence"/>
</dbReference>
<protein>
    <recommendedName>
        <fullName evidence="4 7">dTDP-4-dehydrorhamnose 3,5-epimerase</fullName>
        <ecNumber evidence="3 7">5.1.3.13</ecNumber>
    </recommendedName>
    <alternativeName>
        <fullName evidence="7">Thymidine diphospho-4-keto-rhamnose 3,5-epimerase</fullName>
    </alternativeName>
</protein>
<evidence type="ECO:0000256" key="3">
    <source>
        <dbReference type="ARBA" id="ARBA00012098"/>
    </source>
</evidence>
<keyword evidence="7" id="KW-0413">Isomerase</keyword>
<proteinExistence type="inferred from homology"/>
<dbReference type="GO" id="GO:0005829">
    <property type="term" value="C:cytosol"/>
    <property type="evidence" value="ECO:0007669"/>
    <property type="project" value="TreeGrafter"/>
</dbReference>